<evidence type="ECO:0000313" key="1">
    <source>
        <dbReference type="EMBL" id="PHJ16094.1"/>
    </source>
</evidence>
<comment type="caution">
    <text evidence="1">The sequence shown here is derived from an EMBL/GenBank/DDBJ whole genome shotgun (WGS) entry which is preliminary data.</text>
</comment>
<proteinExistence type="predicted"/>
<feature type="non-terminal residue" evidence="1">
    <location>
        <position position="1"/>
    </location>
</feature>
<sequence length="191" mass="20412">SLSSSSSNRIVKGTLSFGFSVLLFLFPSPFPNCPLFHVKAGSSSSGTAGSSLGFARDSSNHPDHRRFRSFPASASLLPRAAWHTTPSSLNSQRICVPVRKSMPSITSCFTSATINGWFPSQFNTSSSGSTTTCVAFPGAGWESRFLVPGVLRLFLPFANAPLPCVRLLFCPLFAPSVLVPSLFSVVLFPDC</sequence>
<accession>A0A2C6KI74</accession>
<organism evidence="1 2">
    <name type="scientific">Cystoisospora suis</name>
    <dbReference type="NCBI Taxonomy" id="483139"/>
    <lineage>
        <taxon>Eukaryota</taxon>
        <taxon>Sar</taxon>
        <taxon>Alveolata</taxon>
        <taxon>Apicomplexa</taxon>
        <taxon>Conoidasida</taxon>
        <taxon>Coccidia</taxon>
        <taxon>Eucoccidiorida</taxon>
        <taxon>Eimeriorina</taxon>
        <taxon>Sarcocystidae</taxon>
        <taxon>Cystoisospora</taxon>
    </lineage>
</organism>
<dbReference type="EMBL" id="MIGC01006649">
    <property type="protein sequence ID" value="PHJ16094.1"/>
    <property type="molecule type" value="Genomic_DNA"/>
</dbReference>
<keyword evidence="2" id="KW-1185">Reference proteome</keyword>
<gene>
    <name evidence="1" type="ORF">CSUI_010094</name>
</gene>
<dbReference type="GeneID" id="94433410"/>
<dbReference type="VEuPathDB" id="ToxoDB:CSUI_010094"/>
<name>A0A2C6KI74_9APIC</name>
<dbReference type="AlphaFoldDB" id="A0A2C6KI74"/>
<evidence type="ECO:0000313" key="2">
    <source>
        <dbReference type="Proteomes" id="UP000221165"/>
    </source>
</evidence>
<dbReference type="RefSeq" id="XP_067917826.1">
    <property type="nucleotide sequence ID" value="XM_068070199.1"/>
</dbReference>
<dbReference type="Proteomes" id="UP000221165">
    <property type="component" value="Unassembled WGS sequence"/>
</dbReference>
<protein>
    <submittedName>
        <fullName evidence="1">Uncharacterized protein</fullName>
    </submittedName>
</protein>
<reference evidence="1 2" key="1">
    <citation type="journal article" date="2017" name="Int. J. Parasitol.">
        <title>The genome of the protozoan parasite Cystoisospora suis and a reverse vaccinology approach to identify vaccine candidates.</title>
        <authorList>
            <person name="Palmieri N."/>
            <person name="Shrestha A."/>
            <person name="Ruttkowski B."/>
            <person name="Beck T."/>
            <person name="Vogl C."/>
            <person name="Tomley F."/>
            <person name="Blake D.P."/>
            <person name="Joachim A."/>
        </authorList>
    </citation>
    <scope>NUCLEOTIDE SEQUENCE [LARGE SCALE GENOMIC DNA]</scope>
    <source>
        <strain evidence="1 2">Wien I</strain>
    </source>
</reference>